<dbReference type="Pfam" id="PF01585">
    <property type="entry name" value="G-patch"/>
    <property type="match status" value="1"/>
</dbReference>
<dbReference type="Proteomes" id="UP000027138">
    <property type="component" value="Unassembled WGS sequence"/>
</dbReference>
<evidence type="ECO:0000256" key="1">
    <source>
        <dbReference type="SAM" id="MobiDB-lite"/>
    </source>
</evidence>
<protein>
    <recommendedName>
        <fullName evidence="2">G-patch domain-containing protein</fullName>
    </recommendedName>
</protein>
<keyword evidence="4" id="KW-1185">Reference proteome</keyword>
<feature type="region of interest" description="Disordered" evidence="1">
    <location>
        <begin position="1"/>
        <end position="59"/>
    </location>
</feature>
<accession>A0A067K792</accession>
<name>A0A067K792_JATCU</name>
<reference evidence="3 4" key="1">
    <citation type="journal article" date="2014" name="PLoS ONE">
        <title>Global Analysis of Gene Expression Profiles in Physic Nut (Jatropha curcas L.) Seedlings Exposed to Salt Stress.</title>
        <authorList>
            <person name="Zhang L."/>
            <person name="Zhang C."/>
            <person name="Wu P."/>
            <person name="Chen Y."/>
            <person name="Li M."/>
            <person name="Jiang H."/>
            <person name="Wu G."/>
        </authorList>
    </citation>
    <scope>NUCLEOTIDE SEQUENCE [LARGE SCALE GENOMIC DNA]</scope>
    <source>
        <strain evidence="4">cv. GZQX0401</strain>
        <tissue evidence="3">Young leaves</tissue>
    </source>
</reference>
<dbReference type="OrthoDB" id="10251234at2759"/>
<dbReference type="EMBL" id="KK914638">
    <property type="protein sequence ID" value="KDP30883.1"/>
    <property type="molecule type" value="Genomic_DNA"/>
</dbReference>
<feature type="domain" description="G-patch" evidence="2">
    <location>
        <begin position="1"/>
        <end position="41"/>
    </location>
</feature>
<dbReference type="PROSITE" id="PS50174">
    <property type="entry name" value="G_PATCH"/>
    <property type="match status" value="1"/>
</dbReference>
<evidence type="ECO:0000313" key="3">
    <source>
        <dbReference type="EMBL" id="KDP30883.1"/>
    </source>
</evidence>
<dbReference type="InterPro" id="IPR000467">
    <property type="entry name" value="G_patch_dom"/>
</dbReference>
<sequence>MKKKMQWQYGKGLGRDLQGRFEPVSSSHGQQDRRGLGYSESRKQEKYEVQSPVREPDLN</sequence>
<evidence type="ECO:0000313" key="4">
    <source>
        <dbReference type="Proteomes" id="UP000027138"/>
    </source>
</evidence>
<proteinExistence type="predicted"/>
<gene>
    <name evidence="3" type="ORF">JCGZ_15492</name>
</gene>
<organism evidence="3 4">
    <name type="scientific">Jatropha curcas</name>
    <name type="common">Barbados nut</name>
    <dbReference type="NCBI Taxonomy" id="180498"/>
    <lineage>
        <taxon>Eukaryota</taxon>
        <taxon>Viridiplantae</taxon>
        <taxon>Streptophyta</taxon>
        <taxon>Embryophyta</taxon>
        <taxon>Tracheophyta</taxon>
        <taxon>Spermatophyta</taxon>
        <taxon>Magnoliopsida</taxon>
        <taxon>eudicotyledons</taxon>
        <taxon>Gunneridae</taxon>
        <taxon>Pentapetalae</taxon>
        <taxon>rosids</taxon>
        <taxon>fabids</taxon>
        <taxon>Malpighiales</taxon>
        <taxon>Euphorbiaceae</taxon>
        <taxon>Crotonoideae</taxon>
        <taxon>Jatropheae</taxon>
        <taxon>Jatropha</taxon>
    </lineage>
</organism>
<evidence type="ECO:0000259" key="2">
    <source>
        <dbReference type="PROSITE" id="PS50174"/>
    </source>
</evidence>
<dbReference type="AlphaFoldDB" id="A0A067K792"/>
<dbReference type="GO" id="GO:0003676">
    <property type="term" value="F:nucleic acid binding"/>
    <property type="evidence" value="ECO:0007669"/>
    <property type="project" value="InterPro"/>
</dbReference>
<feature type="compositionally biased region" description="Basic and acidic residues" evidence="1">
    <location>
        <begin position="30"/>
        <end position="59"/>
    </location>
</feature>